<keyword evidence="16" id="KW-1185">Reference proteome</keyword>
<keyword evidence="4 12" id="KW-0336">GPI-anchor</keyword>
<keyword evidence="7 12" id="KW-0472">Membrane</keyword>
<evidence type="ECO:0000313" key="15">
    <source>
        <dbReference type="Ensembl" id="ENSSGRP00000003957.1"/>
    </source>
</evidence>
<evidence type="ECO:0000256" key="9">
    <source>
        <dbReference type="ARBA" id="ARBA00023207"/>
    </source>
</evidence>
<comment type="subcellular location">
    <subcellularLocation>
        <location evidence="1 12">Cell membrane</location>
        <topology evidence="1 12">Lipid-anchor</topology>
        <topology evidence="1 12">GPI-anchor</topology>
    </subcellularLocation>
</comment>
<keyword evidence="10 12" id="KW-0449">Lipoprotein</keyword>
<proteinExistence type="inferred from homology"/>
<dbReference type="Proteomes" id="UP000472262">
    <property type="component" value="Unassembled WGS sequence"/>
</dbReference>
<dbReference type="Ensembl" id="ENSSGRT00000004296.1">
    <property type="protein sequence ID" value="ENSSGRP00000003957.1"/>
    <property type="gene ID" value="ENSSGRG00000002299.1"/>
</dbReference>
<dbReference type="GO" id="GO:0016477">
    <property type="term" value="P:cell migration"/>
    <property type="evidence" value="ECO:0007669"/>
    <property type="project" value="TreeGrafter"/>
</dbReference>
<evidence type="ECO:0000256" key="4">
    <source>
        <dbReference type="ARBA" id="ARBA00022622"/>
    </source>
</evidence>
<evidence type="ECO:0000256" key="11">
    <source>
        <dbReference type="RuleBase" id="RU003518"/>
    </source>
</evidence>
<dbReference type="GO" id="GO:0009986">
    <property type="term" value="C:cell surface"/>
    <property type="evidence" value="ECO:0007669"/>
    <property type="project" value="TreeGrafter"/>
</dbReference>
<keyword evidence="5 14" id="KW-0732">Signal</keyword>
<dbReference type="GO" id="GO:1905475">
    <property type="term" value="P:regulation of protein localization to membrane"/>
    <property type="evidence" value="ECO:0007669"/>
    <property type="project" value="TreeGrafter"/>
</dbReference>
<evidence type="ECO:0000256" key="10">
    <source>
        <dbReference type="ARBA" id="ARBA00023288"/>
    </source>
</evidence>
<comment type="function">
    <text evidence="12">Cell surface proteoglycan.</text>
</comment>
<keyword evidence="9 12" id="KW-0357">Heparan sulfate</keyword>
<dbReference type="GO" id="GO:0005886">
    <property type="term" value="C:plasma membrane"/>
    <property type="evidence" value="ECO:0007669"/>
    <property type="project" value="UniProtKB-SubCell"/>
</dbReference>
<feature type="region of interest" description="Disordered" evidence="13">
    <location>
        <begin position="494"/>
        <end position="513"/>
    </location>
</feature>
<feature type="chain" id="PRO_5025578350" evidence="14">
    <location>
        <begin position="26"/>
        <end position="591"/>
    </location>
</feature>
<evidence type="ECO:0000256" key="14">
    <source>
        <dbReference type="SAM" id="SignalP"/>
    </source>
</evidence>
<dbReference type="PANTHER" id="PTHR10822:SF24">
    <property type="entry name" value="GLYPICAN-2"/>
    <property type="match status" value="1"/>
</dbReference>
<organism evidence="15 16">
    <name type="scientific">Sinocyclocheilus grahami</name>
    <name type="common">Dianchi golden-line fish</name>
    <name type="synonym">Barbus grahami</name>
    <dbReference type="NCBI Taxonomy" id="75366"/>
    <lineage>
        <taxon>Eukaryota</taxon>
        <taxon>Metazoa</taxon>
        <taxon>Chordata</taxon>
        <taxon>Craniata</taxon>
        <taxon>Vertebrata</taxon>
        <taxon>Euteleostomi</taxon>
        <taxon>Actinopterygii</taxon>
        <taxon>Neopterygii</taxon>
        <taxon>Teleostei</taxon>
        <taxon>Ostariophysi</taxon>
        <taxon>Cypriniformes</taxon>
        <taxon>Cyprinidae</taxon>
        <taxon>Cyprininae</taxon>
        <taxon>Sinocyclocheilus</taxon>
    </lineage>
</organism>
<dbReference type="GO" id="GO:0009966">
    <property type="term" value="P:regulation of signal transduction"/>
    <property type="evidence" value="ECO:0007669"/>
    <property type="project" value="InterPro"/>
</dbReference>
<keyword evidence="3" id="KW-1003">Cell membrane</keyword>
<dbReference type="GO" id="GO:0007224">
    <property type="term" value="P:smoothened signaling pathway"/>
    <property type="evidence" value="ECO:0007669"/>
    <property type="project" value="TreeGrafter"/>
</dbReference>
<comment type="similarity">
    <text evidence="2 11">Belongs to the glypican family.</text>
</comment>
<evidence type="ECO:0000256" key="6">
    <source>
        <dbReference type="ARBA" id="ARBA00022974"/>
    </source>
</evidence>
<dbReference type="GO" id="GO:0005576">
    <property type="term" value="C:extracellular region"/>
    <property type="evidence" value="ECO:0007669"/>
    <property type="project" value="TreeGrafter"/>
</dbReference>
<evidence type="ECO:0000313" key="16">
    <source>
        <dbReference type="Proteomes" id="UP000472262"/>
    </source>
</evidence>
<reference evidence="15" key="1">
    <citation type="submission" date="2025-08" db="UniProtKB">
        <authorList>
            <consortium name="Ensembl"/>
        </authorList>
    </citation>
    <scope>IDENTIFICATION</scope>
</reference>
<evidence type="ECO:0000256" key="12">
    <source>
        <dbReference type="RuleBase" id="RU003519"/>
    </source>
</evidence>
<dbReference type="AlphaFoldDB" id="A0A672K5A2"/>
<evidence type="ECO:0000256" key="2">
    <source>
        <dbReference type="ARBA" id="ARBA00010260"/>
    </source>
</evidence>
<evidence type="ECO:0000256" key="13">
    <source>
        <dbReference type="SAM" id="MobiDB-lite"/>
    </source>
</evidence>
<reference evidence="15" key="2">
    <citation type="submission" date="2025-09" db="UniProtKB">
        <authorList>
            <consortium name="Ensembl"/>
        </authorList>
    </citation>
    <scope>IDENTIFICATION</scope>
</reference>
<evidence type="ECO:0000256" key="3">
    <source>
        <dbReference type="ARBA" id="ARBA00022475"/>
    </source>
</evidence>
<dbReference type="PANTHER" id="PTHR10822">
    <property type="entry name" value="GLYPICAN"/>
    <property type="match status" value="1"/>
</dbReference>
<evidence type="ECO:0000256" key="5">
    <source>
        <dbReference type="ARBA" id="ARBA00022729"/>
    </source>
</evidence>
<feature type="compositionally biased region" description="Basic and acidic residues" evidence="13">
    <location>
        <begin position="536"/>
        <end position="551"/>
    </location>
</feature>
<dbReference type="Pfam" id="PF01153">
    <property type="entry name" value="Glypican"/>
    <property type="match status" value="1"/>
</dbReference>
<evidence type="ECO:0000256" key="8">
    <source>
        <dbReference type="ARBA" id="ARBA00023180"/>
    </source>
</evidence>
<feature type="region of interest" description="Disordered" evidence="13">
    <location>
        <begin position="518"/>
        <end position="564"/>
    </location>
</feature>
<evidence type="ECO:0000256" key="1">
    <source>
        <dbReference type="ARBA" id="ARBA00004609"/>
    </source>
</evidence>
<name>A0A672K5A2_SINGR</name>
<protein>
    <submittedName>
        <fullName evidence="15">Glypican-6-like</fullName>
    </submittedName>
</protein>
<feature type="signal peptide" evidence="14">
    <location>
        <begin position="1"/>
        <end position="25"/>
    </location>
</feature>
<dbReference type="InterPro" id="IPR001863">
    <property type="entry name" value="Glypican"/>
</dbReference>
<keyword evidence="6 12" id="KW-0654">Proteoglycan</keyword>
<dbReference type="OMA" id="GFHTQPI"/>
<dbReference type="GO" id="GO:0045202">
    <property type="term" value="C:synapse"/>
    <property type="evidence" value="ECO:0007669"/>
    <property type="project" value="TreeGrafter"/>
</dbReference>
<dbReference type="InParanoid" id="A0A672K5A2"/>
<feature type="region of interest" description="Disordered" evidence="13">
    <location>
        <begin position="342"/>
        <end position="373"/>
    </location>
</feature>
<evidence type="ECO:0000256" key="7">
    <source>
        <dbReference type="ARBA" id="ARBA00023136"/>
    </source>
</evidence>
<accession>A0A672K5A2</accession>
<gene>
    <name evidence="15" type="primary">gpc2</name>
</gene>
<sequence length="591" mass="66259">FTGWVLVKMMQVLVCVMALWGAAGGARSCGESRRVYGEKHELNTAPHTHISGEHLRLCPRDYTCCSSLMEDTLARQSEADFLSAVHDTSQFLLTTFTQRHRKFDEFFRELMDVAEKSMNQMFTQTYGHLYTQNAPIFQQLFSDLRRYYTGGRESLAEVLSDFWAGLVERVFALVNPQYQFSEDYLECVSKHAEQLRPFGDVPHKLHIQVSRALTAARTLVQSLAAGRDLVNKATKLTVGSECVRALMRQWFCPLCRGLPSLKPCHSLCLNVMKGCLANQADLDSEWNNFIDVLMAVVEKLGGPFHFELAADSIAVKVSEGIMYMQENSITISAKVFQGCGIPRPTPARNKRSSRERDGKRAFRTYSAEEKPTTASGTNLDRLVRCITKPNITTGKICKERLRPMRGFWVALPHTICNDERKAADVTNEDHCWNGQTLGRYLPSVTADGLVNQINNPEMEVDVARPDVKTRQLIMELRVAVNRLKHAQNGRDADLIDSDVEAGSGSGVGAEAGEQFSDDWPAYRSFSPPRNTLPVDKSPRPRDGLRPRDMPTNKRNRLNGRARSGAGRLSPPLLPFLLLLTVCFSLSPSHCL</sequence>
<feature type="compositionally biased region" description="Basic and acidic residues" evidence="13">
    <location>
        <begin position="352"/>
        <end position="371"/>
    </location>
</feature>
<dbReference type="GO" id="GO:0098552">
    <property type="term" value="C:side of membrane"/>
    <property type="evidence" value="ECO:0007669"/>
    <property type="project" value="UniProtKB-KW"/>
</dbReference>
<keyword evidence="8" id="KW-0325">Glycoprotein</keyword>